<dbReference type="GO" id="GO:0016020">
    <property type="term" value="C:membrane"/>
    <property type="evidence" value="ECO:0007669"/>
    <property type="project" value="InterPro"/>
</dbReference>
<keyword evidence="1" id="KW-0472">Membrane</keyword>
<organism evidence="3 4">
    <name type="scientific">Rhodoferax koreensis</name>
    <dbReference type="NCBI Taxonomy" id="1842727"/>
    <lineage>
        <taxon>Bacteria</taxon>
        <taxon>Pseudomonadati</taxon>
        <taxon>Pseudomonadota</taxon>
        <taxon>Betaproteobacteria</taxon>
        <taxon>Burkholderiales</taxon>
        <taxon>Comamonadaceae</taxon>
        <taxon>Rhodoferax</taxon>
    </lineage>
</organism>
<evidence type="ECO:0000259" key="2">
    <source>
        <dbReference type="Pfam" id="PF05425"/>
    </source>
</evidence>
<evidence type="ECO:0000313" key="4">
    <source>
        <dbReference type="Proteomes" id="UP000186609"/>
    </source>
</evidence>
<feature type="transmembrane region" description="Helical" evidence="1">
    <location>
        <begin position="47"/>
        <end position="73"/>
    </location>
</feature>
<feature type="domain" description="Copper resistance protein D" evidence="2">
    <location>
        <begin position="47"/>
        <end position="146"/>
    </location>
</feature>
<feature type="transmembrane region" description="Helical" evidence="1">
    <location>
        <begin position="126"/>
        <end position="147"/>
    </location>
</feature>
<reference evidence="3 4" key="1">
    <citation type="submission" date="2017-01" db="EMBL/GenBank/DDBJ databases">
        <authorList>
            <person name="Mah S.A."/>
            <person name="Swanson W.J."/>
            <person name="Moy G.W."/>
            <person name="Vacquier V.D."/>
        </authorList>
    </citation>
    <scope>NUCLEOTIDE SEQUENCE [LARGE SCALE GENOMIC DNA]</scope>
    <source>
        <strain evidence="3 4">DCY110</strain>
    </source>
</reference>
<feature type="transmembrane region" description="Helical" evidence="1">
    <location>
        <begin position="7"/>
        <end position="27"/>
    </location>
</feature>
<dbReference type="STRING" id="1842727.RD110_02695"/>
<dbReference type="Proteomes" id="UP000186609">
    <property type="component" value="Chromosome"/>
</dbReference>
<dbReference type="Pfam" id="PF05425">
    <property type="entry name" value="CopD"/>
    <property type="match status" value="1"/>
</dbReference>
<name>A0A1P8JR72_9BURK</name>
<dbReference type="KEGG" id="rhy:RD110_02695"/>
<feature type="transmembrane region" description="Helical" evidence="1">
    <location>
        <begin position="80"/>
        <end position="101"/>
    </location>
</feature>
<gene>
    <name evidence="3" type="ORF">RD110_02695</name>
</gene>
<accession>A0A1P8JR72</accession>
<dbReference type="RefSeq" id="WP_076196441.1">
    <property type="nucleotide sequence ID" value="NZ_CP019236.1"/>
</dbReference>
<dbReference type="AlphaFoldDB" id="A0A1P8JR72"/>
<dbReference type="InterPro" id="IPR008457">
    <property type="entry name" value="Cu-R_CopD_dom"/>
</dbReference>
<protein>
    <recommendedName>
        <fullName evidence="2">Copper resistance protein D domain-containing protein</fullName>
    </recommendedName>
</protein>
<dbReference type="OrthoDB" id="8419862at2"/>
<keyword evidence="1" id="KW-0812">Transmembrane</keyword>
<sequence length="148" mass="16154">MDIFSKLLHLAAAIVWLGGMTFMLWALRPVALAQLAPPLRIPLLTGVMVRFFMLVWACIVVILVTGLFAIAAVGMKAAPIGWHLMLGLGLLMMAIFGHLFFGPFRRLKAASARADWPAAGQQLARMHPWVLGNCILGWIAVAAVLLLR</sequence>
<evidence type="ECO:0000313" key="3">
    <source>
        <dbReference type="EMBL" id="APW36253.1"/>
    </source>
</evidence>
<dbReference type="EMBL" id="CP019236">
    <property type="protein sequence ID" value="APW36253.1"/>
    <property type="molecule type" value="Genomic_DNA"/>
</dbReference>
<evidence type="ECO:0000256" key="1">
    <source>
        <dbReference type="SAM" id="Phobius"/>
    </source>
</evidence>
<keyword evidence="1" id="KW-1133">Transmembrane helix</keyword>
<keyword evidence="4" id="KW-1185">Reference proteome</keyword>
<proteinExistence type="predicted"/>